<feature type="domain" description="Secretion system C-terminal sorting" evidence="2">
    <location>
        <begin position="1062"/>
        <end position="1130"/>
    </location>
</feature>
<dbReference type="Pfam" id="PF13517">
    <property type="entry name" value="FG-GAP_3"/>
    <property type="match status" value="1"/>
</dbReference>
<dbReference type="InterPro" id="IPR026444">
    <property type="entry name" value="Secre_tail"/>
</dbReference>
<dbReference type="Proteomes" id="UP001597357">
    <property type="component" value="Unassembled WGS sequence"/>
</dbReference>
<comment type="caution">
    <text evidence="3">The sequence shown here is derived from an EMBL/GenBank/DDBJ whole genome shotgun (WGS) entry which is preliminary data.</text>
</comment>
<evidence type="ECO:0000256" key="1">
    <source>
        <dbReference type="ARBA" id="ARBA00022729"/>
    </source>
</evidence>
<evidence type="ECO:0000259" key="2">
    <source>
        <dbReference type="Pfam" id="PF18962"/>
    </source>
</evidence>
<dbReference type="InterPro" id="IPR028994">
    <property type="entry name" value="Integrin_alpha_N"/>
</dbReference>
<proteinExistence type="predicted"/>
<dbReference type="RefSeq" id="WP_379047279.1">
    <property type="nucleotide sequence ID" value="NZ_JBHULZ010000041.1"/>
</dbReference>
<sequence length="1131" mass="129189">MKHFNLLLFIVIFINNMNAQNWELEHRSPYESFRFFNTADGLAAIVNESSNELISYHSSAFSGLIVRVKTNLNNVNDVNLQELDWIDLESPMRGGGFNITKINNEHYLFGMGTRRNECSDFIGATIFAKKINPSTVTSWQNQNSPIIRKQLDFSNFDSRANNGIADSSGNYYFCNASEKNIYVINMFNNQNNPINLSSIFNLNNNYIREFRKISDNNYTHIVGLETGGENIVYIRADKVSGNYTAAKYEIDSIINPLQINNRVIRFDNAFDLGLTNTGNAEMLFLTNDNNIYSLNFTQNVGLTKNGKGVLKYNNSVNPSDNLELVRGLSYSDSGKCFLIPKSYYNTNNDNLTFYFDGTNISSTNVNMGGMIFDKIPTINGLSNNNYILTRNHKSTFDTDFERIRLYKTNNNNIIDDFELNLKLNLTTKNFPHGGGNIINSLAIFEDNLLYNEMNFLKYKNLNTNSIDSKYLPLSATSMIPIGNDEFMGGMYYGPYLNRFKIENNTILLKDSHLIDDDFKKIKSLAFDGNMVYVGLYHNSTSNTNNSNIYKFNIQDQTNSTLDNNDVLLNIDETNFVPSLKVVEYPNNQKWLYGLAQHHSNDGLKKYKLFRKALSSNESVEEIILEDDYGSLKDMAVISAINNEIYIYFITQKSNSGDLFKIKITNPALPLQSSNIQHLRNFDTKVPMNIKSFLSKHLIVTFKCKEIGYITQDSNSFLLPFNNMPIPTDFQSDLVVINKKKIFIGTREGVGNIDNNKGGAIYKLELPEYMGFSYQFREDWGLHPSNILSGDINGDGYDDIIATTSENGFIKWNIKLNTQQLDFDNEYSFNLASANSDFIFSGDFNGDGLDDIGVNRISDPNSVNIGEWIIFINDGDGGFYSFNQFRYSWGMQPDNITTGDFNGDGYDDIAIFKINDGWYIKLNNQNNGFQSGHIKYNWASNPDFIFSADFNGDGYDDLGMKNSNFSMGDWIVRFNNKSNSFENQKRYIWGTSPDLITVGDYNNDSFADIAGNRHNDNQSMILGEWIFRLNYGYYYTGNTLDFFDPIGFKKLPTISLNNFNFLVYPNPSFNNKIQITSEESFNYEIYNYYGKKIKEGKKNKSYTVEINGLEKGVYFVKAYYKDSTLTKKILIN</sequence>
<dbReference type="Gene3D" id="2.130.10.130">
    <property type="entry name" value="Integrin alpha, N-terminal"/>
    <property type="match status" value="1"/>
</dbReference>
<gene>
    <name evidence="3" type="ORF">ACFSQ0_09205</name>
</gene>
<dbReference type="SUPFAM" id="SSF69318">
    <property type="entry name" value="Integrin alpha N-terminal domain"/>
    <property type="match status" value="1"/>
</dbReference>
<dbReference type="InterPro" id="IPR013517">
    <property type="entry name" value="FG-GAP"/>
</dbReference>
<accession>A0ABW5SEN1</accession>
<organism evidence="3 4">
    <name type="scientific">Mesonia sediminis</name>
    <dbReference type="NCBI Taxonomy" id="1703946"/>
    <lineage>
        <taxon>Bacteria</taxon>
        <taxon>Pseudomonadati</taxon>
        <taxon>Bacteroidota</taxon>
        <taxon>Flavobacteriia</taxon>
        <taxon>Flavobacteriales</taxon>
        <taxon>Flavobacteriaceae</taxon>
        <taxon>Mesonia</taxon>
    </lineage>
</organism>
<dbReference type="Pfam" id="PF18962">
    <property type="entry name" value="Por_Secre_tail"/>
    <property type="match status" value="1"/>
</dbReference>
<evidence type="ECO:0000313" key="4">
    <source>
        <dbReference type="Proteomes" id="UP001597357"/>
    </source>
</evidence>
<protein>
    <submittedName>
        <fullName evidence="3">T9SS type A sorting domain-containing protein</fullName>
    </submittedName>
</protein>
<evidence type="ECO:0000313" key="3">
    <source>
        <dbReference type="EMBL" id="MFD2698166.1"/>
    </source>
</evidence>
<dbReference type="PANTHER" id="PTHR46580:SF4">
    <property type="entry name" value="ATP_GTP-BINDING PROTEIN"/>
    <property type="match status" value="1"/>
</dbReference>
<reference evidence="4" key="1">
    <citation type="journal article" date="2019" name="Int. J. Syst. Evol. Microbiol.">
        <title>The Global Catalogue of Microorganisms (GCM) 10K type strain sequencing project: providing services to taxonomists for standard genome sequencing and annotation.</title>
        <authorList>
            <consortium name="The Broad Institute Genomics Platform"/>
            <consortium name="The Broad Institute Genome Sequencing Center for Infectious Disease"/>
            <person name="Wu L."/>
            <person name="Ma J."/>
        </authorList>
    </citation>
    <scope>NUCLEOTIDE SEQUENCE [LARGE SCALE GENOMIC DNA]</scope>
    <source>
        <strain evidence="4">KCTC 42255</strain>
    </source>
</reference>
<keyword evidence="1" id="KW-0732">Signal</keyword>
<dbReference type="EMBL" id="JBHULZ010000041">
    <property type="protein sequence ID" value="MFD2698166.1"/>
    <property type="molecule type" value="Genomic_DNA"/>
</dbReference>
<dbReference type="PANTHER" id="PTHR46580">
    <property type="entry name" value="SENSOR KINASE-RELATED"/>
    <property type="match status" value="1"/>
</dbReference>
<name>A0ABW5SEN1_9FLAO</name>
<dbReference type="NCBIfam" id="TIGR04183">
    <property type="entry name" value="Por_Secre_tail"/>
    <property type="match status" value="1"/>
</dbReference>
<keyword evidence="4" id="KW-1185">Reference proteome</keyword>